<comment type="caution">
    <text evidence="4">The sequence shown here is derived from an EMBL/GenBank/DDBJ whole genome shotgun (WGS) entry which is preliminary data.</text>
</comment>
<dbReference type="PANTHER" id="PTHR14819">
    <property type="entry name" value="GTP-BINDING"/>
    <property type="match status" value="1"/>
</dbReference>
<keyword evidence="5" id="KW-1185">Reference proteome</keyword>
<dbReference type="Proteomes" id="UP001187531">
    <property type="component" value="Unassembled WGS sequence"/>
</dbReference>
<proteinExistence type="inferred from homology"/>
<accession>A0AA88I6A1</accession>
<name>A0AA88I6A1_ARTSF</name>
<dbReference type="PANTHER" id="PTHR14819:SF25">
    <property type="entry name" value="CHROMOSOME UNDETERMINED SCAFFOLD_52, WHOLE GENOME SHOTGUN SEQUENCE"/>
    <property type="match status" value="1"/>
</dbReference>
<sequence length="1775" mass="205179">MDEYAEERKKNNEDQSYMIPRKEGDAANNEDQGYMIPRKEGDAANNEDQGYMIPRKEGDVAMEMKDSLTTDTIFFEKDSSTHELKRENKNIKIDTSSASAFIASVRRLDDNVLTKESSEEESYEEMEEEVVADSMKYIMDNAANRQKSDTYRPAQKDSSLVPTSFISPEDTAIPLINRELSEKKFREESSATTVMNHTTYAAAMQIIENGKSTASKVNETDKNLNSDIFSSVNFEVNNLVHALRDNMEDNNWLNKDQCEIEASISWPSEKDVISVIEKLHLSVYWKQKLSTEKVKEFSMCRPSGVKGSTETVFKFFHKLLHNSVDARNEIMFEKSNMEYNSMDLIYCFLLIADDFLRQEICSRLAVLQYSVPFCIKDPSRRYLLLNWSLLNISKRWKTSNDKSYIETDVHSGSFVYCSFIKIGDLPFSKSKLINKLFPKGNEPFQNYEEDDVPRCFSSGSLELSWLLPVRDENFEPLAIVNMRGNAEMNMDLALYVAKQSSILCVIVGNSSAKTESILLALAKYRSNIIVISDKKVNADDMIKRLPTMKKCEYIRDTEPRIVQKLKPLVLNKSLKKRNFSDWEETATALKFLLEDSDKHMQAGRRSAEILAKEIVKHKLSSLPLSGSLWKDYNDIHKKQKRITDKPTEISVKKYIVVLEEDKKIIRTRQATFLPSKFFEFFAQQLILYHKEREYFLFWLSQYLERFSRNLTGGVDIGLEHLMRELSQMYVLHALNESLSEKSSLATILKINNENAELYVKHAMIDILFAGHPIELFDGDAQGIPDIFFADLMQGLQDRMGKRNRIGVISVLGVQSSGKSTLLNAMFGCKFIVSSGRCTKGVNMQLVTIQKQYAAKFNVDYILVLDTEGLKSPERQDLLGNNEHDSELATFVVGLSDVVVLNVASESMDALKDIIQITIHAFLRMKDVTYQKTKCLFIHQNTGDPSNYQKLANERKLFEKTLKDLTEIAAKSEIGTTEVSFKDILDYDEDMSHEYFPCLYDGTLPMAAINQGYAEKVISVKEYILLSLSKNQSQTPSSFCKKVFQIWDAVLAEDFLYSFKNSLIAFKREALDDKFAELEWEFRQELKKHLEGFQTEISNSIEIPSLRLNTQRLEDIFEDIPDRMLQKIEDYLKDDPISKRLFFEEVKSSVAHLMMKTKTELLESLSDFAERERNKREIASKEVGLETFFQEKITSLVEQCKSQGKCLGEEEATIEFDKLWAHLLNELKDHSFKRIEETDFERIVREYLLQKYSKKRKKCLKSELEHKEFLTDFGLEDIDISPLCEQSSYLCKLKKLVGFRSNEQDAAANHRETNKRLIGDLINHFESETERALGTKEIHFEDWKCIMGDLLRGINSNLSNYMYKPISENMVIRTRITLCIFGNFVRALENFRGNYLENNDPVRKIDRRKNYFKKSFLALCASRSLASTAAGKFIEECYIPGIIETIEISIDRVLATEFKNKNPEFTNRKACEVALLRETQETGDFHTYLKLIHQYRKHLDDWLHFKMTSYFNKPCLCDPCQRSKRKRFCHVIFERTDNINQSIWTVLDNILSDSKSDISVAEVLSKISTSSKQSMILKMEIMAPFLNLACGYEFAEILAKELERFNADRFSEKEKWINCAVQYLIESLIGCGNCCPFCGAPCSLSSSQHDEHSTKFHRPQVIVGYSFESSNDAMIENCPAYVAKGTSFQNQDTRWQFVSYRDYKTIYPHWNIQPNLALESGIFWKWVLVNRACEFELYYGFNPHSIPEGWRDITWESVEREFESQLQTPGDEEHSE</sequence>
<dbReference type="Gene3D" id="3.40.50.300">
    <property type="entry name" value="P-loop containing nucleotide triphosphate hydrolases"/>
    <property type="match status" value="1"/>
</dbReference>
<evidence type="ECO:0000256" key="2">
    <source>
        <dbReference type="SAM" id="MobiDB-lite"/>
    </source>
</evidence>
<dbReference type="Pfam" id="PF25683">
    <property type="entry name" value="URGCP_GTPase"/>
    <property type="match status" value="1"/>
</dbReference>
<comment type="similarity">
    <text evidence="1">Belongs to the TRAFAC class dynamin-like GTPase superfamily. Very large inducible GTPase (VLIG) family.</text>
</comment>
<dbReference type="InterPro" id="IPR057365">
    <property type="entry name" value="URGCP"/>
</dbReference>
<dbReference type="InterPro" id="IPR030383">
    <property type="entry name" value="G_VLIG_dom"/>
</dbReference>
<evidence type="ECO:0000313" key="5">
    <source>
        <dbReference type="Proteomes" id="UP001187531"/>
    </source>
</evidence>
<feature type="region of interest" description="Disordered" evidence="2">
    <location>
        <begin position="1"/>
        <end position="50"/>
    </location>
</feature>
<protein>
    <recommendedName>
        <fullName evidence="3">VLIG-type G domain-containing protein</fullName>
    </recommendedName>
</protein>
<reference evidence="4" key="1">
    <citation type="submission" date="2023-07" db="EMBL/GenBank/DDBJ databases">
        <title>Chromosome-level genome assembly of Artemia franciscana.</title>
        <authorList>
            <person name="Jo E."/>
        </authorList>
    </citation>
    <scope>NUCLEOTIDE SEQUENCE</scope>
    <source>
        <tissue evidence="4">Whole body</tissue>
    </source>
</reference>
<organism evidence="4 5">
    <name type="scientific">Artemia franciscana</name>
    <name type="common">Brine shrimp</name>
    <name type="synonym">Artemia sanfranciscana</name>
    <dbReference type="NCBI Taxonomy" id="6661"/>
    <lineage>
        <taxon>Eukaryota</taxon>
        <taxon>Metazoa</taxon>
        <taxon>Ecdysozoa</taxon>
        <taxon>Arthropoda</taxon>
        <taxon>Crustacea</taxon>
        <taxon>Branchiopoda</taxon>
        <taxon>Anostraca</taxon>
        <taxon>Artemiidae</taxon>
        <taxon>Artemia</taxon>
    </lineage>
</organism>
<feature type="compositionally biased region" description="Basic and acidic residues" evidence="2">
    <location>
        <begin position="1"/>
        <end position="13"/>
    </location>
</feature>
<dbReference type="EMBL" id="JAVRJZ010000008">
    <property type="protein sequence ID" value="KAK2719131.1"/>
    <property type="molecule type" value="Genomic_DNA"/>
</dbReference>
<dbReference type="PROSITE" id="PS51717">
    <property type="entry name" value="G_VLIG"/>
    <property type="match status" value="1"/>
</dbReference>
<feature type="domain" description="VLIG-type G" evidence="3">
    <location>
        <begin position="802"/>
        <end position="1046"/>
    </location>
</feature>
<dbReference type="InterPro" id="IPR027417">
    <property type="entry name" value="P-loop_NTPase"/>
</dbReference>
<dbReference type="GO" id="GO:0005525">
    <property type="term" value="F:GTP binding"/>
    <property type="evidence" value="ECO:0007669"/>
    <property type="project" value="InterPro"/>
</dbReference>
<dbReference type="Pfam" id="PF25496">
    <property type="entry name" value="URGCP"/>
    <property type="match status" value="1"/>
</dbReference>
<dbReference type="InterPro" id="IPR052986">
    <property type="entry name" value="VLIG_GTPase"/>
</dbReference>
<evidence type="ECO:0000256" key="1">
    <source>
        <dbReference type="ARBA" id="ARBA00006828"/>
    </source>
</evidence>
<gene>
    <name evidence="4" type="ORF">QYM36_004832</name>
</gene>
<dbReference type="SUPFAM" id="SSF52540">
    <property type="entry name" value="P-loop containing nucleoside triphosphate hydrolases"/>
    <property type="match status" value="1"/>
</dbReference>
<evidence type="ECO:0000259" key="3">
    <source>
        <dbReference type="PROSITE" id="PS51717"/>
    </source>
</evidence>
<evidence type="ECO:0000313" key="4">
    <source>
        <dbReference type="EMBL" id="KAK2719131.1"/>
    </source>
</evidence>